<feature type="compositionally biased region" description="Basic and acidic residues" evidence="2">
    <location>
        <begin position="202"/>
        <end position="213"/>
    </location>
</feature>
<feature type="region of interest" description="Disordered" evidence="2">
    <location>
        <begin position="1"/>
        <end position="616"/>
    </location>
</feature>
<keyword evidence="1" id="KW-0175">Coiled coil</keyword>
<feature type="compositionally biased region" description="Acidic residues" evidence="2">
    <location>
        <begin position="21"/>
        <end position="31"/>
    </location>
</feature>
<sequence length="821" mass="89828">MPAQTKLAPLRRAASTRFEFRDDDSDSEDVDQPPSGPHPVTGLGISLKGPTPPPEAGVSGYETVPVQPPPRNPRRLTVQQKQTFRPTSSVYSGNSPPLAPHDPEQPSTLASHHFQRYRGGEEISPPSSPEPSYTQPHRPPILPPGDVSPIEEEYEETAQGAFEPQHYGRNQHPYYHGPGPRSPPPNHNAAASINMMRRGQRKLSDAALRDAHANRAPPAQQPRNPGPGFLMVDPVTGERLDSAHGRPLNRPPPGTHYAPGPGFLMVDPVTGERLDSAHGRPLNGPPPGHPYGSGPGFARQQSPPPFAGPQPRMASVGDRMMRMASPGPRESGPDLAAGAFTANRPGWRGPSGRTAIVDPVRDNPEVPPLRIPDRNGRRVVSQAPGPSQRPELSLGIPRRDQMSPPPRVGAQMGYAPRDPGQRVMSSSQVHPQSATTPRPMRSPVYPNPPHSAITPRGDAPFVAAQQLQRDGMGPHYPRAFSPVSPTNASPVNYSPQPNSVRRKPTPTYANHEPQDSVSSIYSQQQPEVSMPKQQPPAPQPAAANSLPADEPWVQPPSRFSMTSYATSISTTATPRESLDDFHDNYHNQSPVPSISQQYRPESPKDEEPAQSIMNRSRPKLEGFDYNKKDQAPIVISLKDQIISPYETVIERESPAARDRRVAATGVGIANGFKPAPRRVSATPSDINKSLPPAPPELEVLSLYNGADGKSSTPKSPKDLTASERVALYDAQIQALGNRRINITRSIKQMTELMPTDNILNSEAVRRKREVEKQKVEALKTELAEVQREMYEMGLKLHRAYKRQEKEASFEPTTLWVRRVTG</sequence>
<feature type="compositionally biased region" description="Polar residues" evidence="2">
    <location>
        <begin position="423"/>
        <end position="436"/>
    </location>
</feature>
<dbReference type="PANTHER" id="PTHR42023:SF1">
    <property type="entry name" value="BHLH DOMAIN-CONTAINING PROTEIN"/>
    <property type="match status" value="1"/>
</dbReference>
<evidence type="ECO:0000313" key="3">
    <source>
        <dbReference type="EMBL" id="KAK3337858.1"/>
    </source>
</evidence>
<feature type="compositionally biased region" description="Basic and acidic residues" evidence="2">
    <location>
        <begin position="576"/>
        <end position="585"/>
    </location>
</feature>
<evidence type="ECO:0000256" key="1">
    <source>
        <dbReference type="SAM" id="Coils"/>
    </source>
</evidence>
<dbReference type="EMBL" id="JAUEPP010000008">
    <property type="protein sequence ID" value="KAK3337858.1"/>
    <property type="molecule type" value="Genomic_DNA"/>
</dbReference>
<feature type="coiled-coil region" evidence="1">
    <location>
        <begin position="761"/>
        <end position="788"/>
    </location>
</feature>
<evidence type="ECO:0000313" key="4">
    <source>
        <dbReference type="Proteomes" id="UP001278500"/>
    </source>
</evidence>
<dbReference type="RefSeq" id="XP_062677309.1">
    <property type="nucleotide sequence ID" value="XM_062829202.1"/>
</dbReference>
<feature type="compositionally biased region" description="Polar residues" evidence="2">
    <location>
        <begin position="77"/>
        <end position="95"/>
    </location>
</feature>
<dbReference type="GeneID" id="87866356"/>
<proteinExistence type="predicted"/>
<name>A0AAE0J6I6_9PEZI</name>
<comment type="caution">
    <text evidence="3">The sequence shown here is derived from an EMBL/GenBank/DDBJ whole genome shotgun (WGS) entry which is preliminary data.</text>
</comment>
<feature type="compositionally biased region" description="Polar residues" evidence="2">
    <location>
        <begin position="483"/>
        <end position="499"/>
    </location>
</feature>
<dbReference type="AlphaFoldDB" id="A0AAE0J6I6"/>
<evidence type="ECO:0000256" key="2">
    <source>
        <dbReference type="SAM" id="MobiDB-lite"/>
    </source>
</evidence>
<accession>A0AAE0J6I6</accession>
<feature type="region of interest" description="Disordered" evidence="2">
    <location>
        <begin position="674"/>
        <end position="693"/>
    </location>
</feature>
<reference evidence="3" key="2">
    <citation type="submission" date="2023-06" db="EMBL/GenBank/DDBJ databases">
        <authorList>
            <consortium name="Lawrence Berkeley National Laboratory"/>
            <person name="Haridas S."/>
            <person name="Hensen N."/>
            <person name="Bonometti L."/>
            <person name="Westerberg I."/>
            <person name="Brannstrom I.O."/>
            <person name="Guillou S."/>
            <person name="Cros-Aarteil S."/>
            <person name="Calhoun S."/>
            <person name="Kuo A."/>
            <person name="Mondo S."/>
            <person name="Pangilinan J."/>
            <person name="Riley R."/>
            <person name="Labutti K."/>
            <person name="Andreopoulos B."/>
            <person name="Lipzen A."/>
            <person name="Chen C."/>
            <person name="Yanf M."/>
            <person name="Daum C."/>
            <person name="Ng V."/>
            <person name="Clum A."/>
            <person name="Steindorff A."/>
            <person name="Ohm R."/>
            <person name="Martin F."/>
            <person name="Silar P."/>
            <person name="Natvig D."/>
            <person name="Lalanne C."/>
            <person name="Gautier V."/>
            <person name="Ament-Velasquez S.L."/>
            <person name="Kruys A."/>
            <person name="Hutchinson M.I."/>
            <person name="Powell A.J."/>
            <person name="Barry K."/>
            <person name="Miller A.N."/>
            <person name="Grigoriev I.V."/>
            <person name="Debuchy R."/>
            <person name="Gladieux P."/>
            <person name="Thoren M.H."/>
            <person name="Johannesson H."/>
        </authorList>
    </citation>
    <scope>NUCLEOTIDE SEQUENCE</scope>
    <source>
        <strain evidence="3">CBS 560.94</strain>
    </source>
</reference>
<dbReference type="Proteomes" id="UP001278500">
    <property type="component" value="Unassembled WGS sequence"/>
</dbReference>
<protein>
    <submittedName>
        <fullName evidence="3">Uncharacterized protein</fullName>
    </submittedName>
</protein>
<feature type="compositionally biased region" description="Polar residues" evidence="2">
    <location>
        <begin position="515"/>
        <end position="527"/>
    </location>
</feature>
<feature type="compositionally biased region" description="Polar residues" evidence="2">
    <location>
        <begin position="586"/>
        <end position="599"/>
    </location>
</feature>
<dbReference type="PANTHER" id="PTHR42023">
    <property type="entry name" value="BHLH DOMAIN-CONTAINING PROTEIN"/>
    <property type="match status" value="1"/>
</dbReference>
<gene>
    <name evidence="3" type="ORF">B0H65DRAFT_542327</name>
</gene>
<reference evidence="3" key="1">
    <citation type="journal article" date="2023" name="Mol. Phylogenet. Evol.">
        <title>Genome-scale phylogeny and comparative genomics of the fungal order Sordariales.</title>
        <authorList>
            <person name="Hensen N."/>
            <person name="Bonometti L."/>
            <person name="Westerberg I."/>
            <person name="Brannstrom I.O."/>
            <person name="Guillou S."/>
            <person name="Cros-Aarteil S."/>
            <person name="Calhoun S."/>
            <person name="Haridas S."/>
            <person name="Kuo A."/>
            <person name="Mondo S."/>
            <person name="Pangilinan J."/>
            <person name="Riley R."/>
            <person name="LaButti K."/>
            <person name="Andreopoulos B."/>
            <person name="Lipzen A."/>
            <person name="Chen C."/>
            <person name="Yan M."/>
            <person name="Daum C."/>
            <person name="Ng V."/>
            <person name="Clum A."/>
            <person name="Steindorff A."/>
            <person name="Ohm R.A."/>
            <person name="Martin F."/>
            <person name="Silar P."/>
            <person name="Natvig D.O."/>
            <person name="Lalanne C."/>
            <person name="Gautier V."/>
            <person name="Ament-Velasquez S.L."/>
            <person name="Kruys A."/>
            <person name="Hutchinson M.I."/>
            <person name="Powell A.J."/>
            <person name="Barry K."/>
            <person name="Miller A.N."/>
            <person name="Grigoriev I.V."/>
            <person name="Debuchy R."/>
            <person name="Gladieux P."/>
            <person name="Hiltunen Thoren M."/>
            <person name="Johannesson H."/>
        </authorList>
    </citation>
    <scope>NUCLEOTIDE SEQUENCE</scope>
    <source>
        <strain evidence="3">CBS 560.94</strain>
    </source>
</reference>
<organism evidence="3 4">
    <name type="scientific">Neurospora tetraspora</name>
    <dbReference type="NCBI Taxonomy" id="94610"/>
    <lineage>
        <taxon>Eukaryota</taxon>
        <taxon>Fungi</taxon>
        <taxon>Dikarya</taxon>
        <taxon>Ascomycota</taxon>
        <taxon>Pezizomycotina</taxon>
        <taxon>Sordariomycetes</taxon>
        <taxon>Sordariomycetidae</taxon>
        <taxon>Sordariales</taxon>
        <taxon>Sordariaceae</taxon>
        <taxon>Neurospora</taxon>
    </lineage>
</organism>
<keyword evidence="4" id="KW-1185">Reference proteome</keyword>
<feature type="compositionally biased region" description="Low complexity" evidence="2">
    <location>
        <begin position="560"/>
        <end position="573"/>
    </location>
</feature>